<gene>
    <name evidence="1" type="ORF">J2S62_000443</name>
</gene>
<name>A0ABU2AYQ8_9MICC</name>
<dbReference type="InterPro" id="IPR022292">
    <property type="entry name" value="CHP03843"/>
</dbReference>
<dbReference type="Proteomes" id="UP001183794">
    <property type="component" value="Unassembled WGS sequence"/>
</dbReference>
<dbReference type="NCBIfam" id="TIGR03843">
    <property type="entry name" value="SCO1664 family protein"/>
    <property type="match status" value="1"/>
</dbReference>
<evidence type="ECO:0000313" key="1">
    <source>
        <dbReference type="EMBL" id="MDR7346186.1"/>
    </source>
</evidence>
<organism evidence="1 2">
    <name type="scientific">Enteractinococcus fodinae</name>
    <dbReference type="NCBI Taxonomy" id="684663"/>
    <lineage>
        <taxon>Bacteria</taxon>
        <taxon>Bacillati</taxon>
        <taxon>Actinomycetota</taxon>
        <taxon>Actinomycetes</taxon>
        <taxon>Micrococcales</taxon>
        <taxon>Micrococcaceae</taxon>
    </lineage>
</organism>
<keyword evidence="2" id="KW-1185">Reference proteome</keyword>
<evidence type="ECO:0000313" key="2">
    <source>
        <dbReference type="Proteomes" id="UP001183794"/>
    </source>
</evidence>
<sequence length="245" mass="27872">MTHQPDVPVPRHDEPCVEEVLRCGQIQVLGRIANSSNATFLVEITHGDVQHMAVYKPEEGERPLWDFDPGLYRREVAAYLVSETLRWHIVPTTIIREDGPLGIGSVQVFIDHDPAEHFFTLFGQRPETHPQLRRLALFDLVVNNADRKSGHVLYDPDQRLWGIDHGLCFAAPLKLRTVIWDFAGETIDDELLEELAPLAEDVPADVAAQLTHQEVTALQDRVAQLLISRRYPDDLTGRRFPWPLV</sequence>
<dbReference type="EMBL" id="JAVDYJ010000001">
    <property type="protein sequence ID" value="MDR7346186.1"/>
    <property type="molecule type" value="Genomic_DNA"/>
</dbReference>
<proteinExistence type="predicted"/>
<accession>A0ABU2AYQ8</accession>
<protein>
    <submittedName>
        <fullName evidence="1">Repeat protein (TIGR03843 family)</fullName>
    </submittedName>
</protein>
<dbReference type="RefSeq" id="WP_310170813.1">
    <property type="nucleotide sequence ID" value="NZ_BAABHE010000002.1"/>
</dbReference>
<comment type="caution">
    <text evidence="1">The sequence shown here is derived from an EMBL/GenBank/DDBJ whole genome shotgun (WGS) entry which is preliminary data.</text>
</comment>
<reference evidence="1 2" key="1">
    <citation type="submission" date="2023-07" db="EMBL/GenBank/DDBJ databases">
        <title>Sequencing the genomes of 1000 actinobacteria strains.</title>
        <authorList>
            <person name="Klenk H.-P."/>
        </authorList>
    </citation>
    <scope>NUCLEOTIDE SEQUENCE [LARGE SCALE GENOMIC DNA]</scope>
    <source>
        <strain evidence="1 2">DSM 22966</strain>
    </source>
</reference>